<sequence>MGLGHSRHRQLERLHGVQRSQVVYHHTLRSQGQLGHAPGMLYLDAGGLGRLRLRPGGAGHHQQCQSGGATTDQLLHEEP</sequence>
<name>A0A645IDK4_9ZZZZ</name>
<reference evidence="2" key="1">
    <citation type="submission" date="2019-08" db="EMBL/GenBank/DDBJ databases">
        <authorList>
            <person name="Kucharzyk K."/>
            <person name="Murdoch R.W."/>
            <person name="Higgins S."/>
            <person name="Loffler F."/>
        </authorList>
    </citation>
    <scope>NUCLEOTIDE SEQUENCE</scope>
</reference>
<feature type="compositionally biased region" description="Polar residues" evidence="1">
    <location>
        <begin position="62"/>
        <end position="73"/>
    </location>
</feature>
<dbReference type="EMBL" id="VSSQ01110959">
    <property type="protein sequence ID" value="MPN48539.1"/>
    <property type="molecule type" value="Genomic_DNA"/>
</dbReference>
<comment type="caution">
    <text evidence="2">The sequence shown here is derived from an EMBL/GenBank/DDBJ whole genome shotgun (WGS) entry which is preliminary data.</text>
</comment>
<dbReference type="AlphaFoldDB" id="A0A645IDK4"/>
<feature type="region of interest" description="Disordered" evidence="1">
    <location>
        <begin position="53"/>
        <end position="79"/>
    </location>
</feature>
<evidence type="ECO:0000256" key="1">
    <source>
        <dbReference type="SAM" id="MobiDB-lite"/>
    </source>
</evidence>
<evidence type="ECO:0000313" key="2">
    <source>
        <dbReference type="EMBL" id="MPN48539.1"/>
    </source>
</evidence>
<accession>A0A645IDK4</accession>
<organism evidence="2">
    <name type="scientific">bioreactor metagenome</name>
    <dbReference type="NCBI Taxonomy" id="1076179"/>
    <lineage>
        <taxon>unclassified sequences</taxon>
        <taxon>metagenomes</taxon>
        <taxon>ecological metagenomes</taxon>
    </lineage>
</organism>
<protein>
    <submittedName>
        <fullName evidence="2">Uncharacterized protein</fullName>
    </submittedName>
</protein>
<proteinExistence type="predicted"/>
<gene>
    <name evidence="2" type="ORF">SDC9_196149</name>
</gene>